<feature type="region of interest" description="Disordered" evidence="2">
    <location>
        <begin position="24"/>
        <end position="48"/>
    </location>
</feature>
<organism evidence="7 8">
    <name type="scientific">Seiridium cardinale</name>
    <dbReference type="NCBI Taxonomy" id="138064"/>
    <lineage>
        <taxon>Eukaryota</taxon>
        <taxon>Fungi</taxon>
        <taxon>Dikarya</taxon>
        <taxon>Ascomycota</taxon>
        <taxon>Pezizomycotina</taxon>
        <taxon>Sordariomycetes</taxon>
        <taxon>Xylariomycetidae</taxon>
        <taxon>Amphisphaeriales</taxon>
        <taxon>Sporocadaceae</taxon>
        <taxon>Seiridium</taxon>
    </lineage>
</organism>
<keyword evidence="1 4" id="KW-0732">Signal</keyword>
<dbReference type="Proteomes" id="UP001465668">
    <property type="component" value="Unassembled WGS sequence"/>
</dbReference>
<dbReference type="InterPro" id="IPR040200">
    <property type="entry name" value="Mug57-like"/>
</dbReference>
<gene>
    <name evidence="7" type="ORF">SCAR479_07797</name>
</gene>
<accession>A0ABR2XNN7</accession>
<evidence type="ECO:0000256" key="3">
    <source>
        <dbReference type="SAM" id="Phobius"/>
    </source>
</evidence>
<evidence type="ECO:0000256" key="2">
    <source>
        <dbReference type="SAM" id="MobiDB-lite"/>
    </source>
</evidence>
<keyword evidence="8" id="KW-1185">Reference proteome</keyword>
<protein>
    <submittedName>
        <fullName evidence="7">Endoplasmic reticulum transmembrane protein</fullName>
    </submittedName>
</protein>
<evidence type="ECO:0000256" key="4">
    <source>
        <dbReference type="SAM" id="SignalP"/>
    </source>
</evidence>
<comment type="caution">
    <text evidence="7">The sequence shown here is derived from an EMBL/GenBank/DDBJ whole genome shotgun (WGS) entry which is preliminary data.</text>
</comment>
<feature type="signal peptide" evidence="4">
    <location>
        <begin position="1"/>
        <end position="22"/>
    </location>
</feature>
<feature type="region of interest" description="Disordered" evidence="2">
    <location>
        <begin position="402"/>
        <end position="431"/>
    </location>
</feature>
<feature type="domain" description="BAP29/BAP31 transmembrane" evidence="5">
    <location>
        <begin position="228"/>
        <end position="360"/>
    </location>
</feature>
<dbReference type="Pfam" id="PF18035">
    <property type="entry name" value="Bap31_Bap29_C"/>
    <property type="match status" value="1"/>
</dbReference>
<evidence type="ECO:0000313" key="8">
    <source>
        <dbReference type="Proteomes" id="UP001465668"/>
    </source>
</evidence>
<dbReference type="InterPro" id="IPR040463">
    <property type="entry name" value="BAP29/BAP31_N"/>
</dbReference>
<dbReference type="InterPro" id="IPR041672">
    <property type="entry name" value="Bap31/Bap29_C"/>
</dbReference>
<feature type="compositionally biased region" description="Basic and acidic residues" evidence="2">
    <location>
        <begin position="402"/>
        <end position="416"/>
    </location>
</feature>
<keyword evidence="3" id="KW-1133">Transmembrane helix</keyword>
<evidence type="ECO:0000256" key="1">
    <source>
        <dbReference type="ARBA" id="ARBA00022729"/>
    </source>
</evidence>
<dbReference type="SUPFAM" id="SSF82153">
    <property type="entry name" value="FAS1 domain"/>
    <property type="match status" value="1"/>
</dbReference>
<dbReference type="PANTHER" id="PTHR28156">
    <property type="entry name" value="FAS1 DOMAIN-CONTAINING PROTEIN YDR262W"/>
    <property type="match status" value="1"/>
</dbReference>
<sequence length="431" mass="48313">MRSTLLYSLYTLFAAASSQLIALPPQNRPAGDQRPLRMDPVGPGGPSLPSFLKPTHSQPAPGGVMLSDVMGKDRSINLFAGFTRDILSISQRLDDSSLNSTILAPLNSAVDNLPRKPWEDARDYETLGTNAYEGGDGQERAQRNLRRFAEAHIVPASPWQEKEKVKTLLGDRDVWWEIRDGKKVIQPDNIEVDSVASQVGNGECTRLPEGSTIHATAALDLLTILDQVFLLLVTEMALFMLLVIPMPFSLRRRIFTFISENPIIAKLQHGLKITFIFILILFVDSVNRVYRVQVELAQATDGSKGNAAVMGHERLEVQARKFYSQRNMYLCGFTLFLSLILNRTYIMILEVLRLEEKLKQYEGTDKNTKQSAKLAAAGEPGEISRLNKEIKKRDQDIETLKKQSEGLQREYHDLTEKYGATQAPAGTRKDK</sequence>
<dbReference type="PANTHER" id="PTHR28156:SF1">
    <property type="entry name" value="FAS1 DOMAIN-CONTAINING PROTEIN YDR262W"/>
    <property type="match status" value="1"/>
</dbReference>
<dbReference type="Pfam" id="PF05529">
    <property type="entry name" value="Bap31"/>
    <property type="match status" value="1"/>
</dbReference>
<feature type="transmembrane region" description="Helical" evidence="3">
    <location>
        <begin position="228"/>
        <end position="250"/>
    </location>
</feature>
<dbReference type="Gene3D" id="1.20.5.110">
    <property type="match status" value="1"/>
</dbReference>
<reference evidence="7 8" key="1">
    <citation type="submission" date="2024-02" db="EMBL/GenBank/DDBJ databases">
        <title>First draft genome assembly of two strains of Seiridium cardinale.</title>
        <authorList>
            <person name="Emiliani G."/>
            <person name="Scali E."/>
        </authorList>
    </citation>
    <scope>NUCLEOTIDE SEQUENCE [LARGE SCALE GENOMIC DNA]</scope>
    <source>
        <strain evidence="7 8">BM-138-000479</strain>
    </source>
</reference>
<evidence type="ECO:0000313" key="7">
    <source>
        <dbReference type="EMBL" id="KAK9775408.1"/>
    </source>
</evidence>
<feature type="transmembrane region" description="Helical" evidence="3">
    <location>
        <begin position="327"/>
        <end position="349"/>
    </location>
</feature>
<dbReference type="InterPro" id="IPR036378">
    <property type="entry name" value="FAS1_dom_sf"/>
</dbReference>
<dbReference type="EMBL" id="JARVKM010000034">
    <property type="protein sequence ID" value="KAK9775408.1"/>
    <property type="molecule type" value="Genomic_DNA"/>
</dbReference>
<evidence type="ECO:0000259" key="5">
    <source>
        <dbReference type="Pfam" id="PF05529"/>
    </source>
</evidence>
<keyword evidence="3 7" id="KW-0812">Transmembrane</keyword>
<feature type="domain" description="Bap31/Bap29 cytoplasmic coiled-coil" evidence="6">
    <location>
        <begin position="381"/>
        <end position="429"/>
    </location>
</feature>
<name>A0ABR2XNN7_9PEZI</name>
<evidence type="ECO:0000259" key="6">
    <source>
        <dbReference type="Pfam" id="PF18035"/>
    </source>
</evidence>
<feature type="chain" id="PRO_5046262999" evidence="4">
    <location>
        <begin position="23"/>
        <end position="431"/>
    </location>
</feature>
<proteinExistence type="predicted"/>
<keyword evidence="3" id="KW-0472">Membrane</keyword>